<dbReference type="EMBL" id="JACHGJ010000001">
    <property type="protein sequence ID" value="MBB6479076.1"/>
    <property type="molecule type" value="Genomic_DNA"/>
</dbReference>
<keyword evidence="3" id="KW-0969">Cilium</keyword>
<name>A0A841R5H3_9SPIO</name>
<keyword evidence="3" id="KW-0282">Flagellum</keyword>
<evidence type="ECO:0000313" key="3">
    <source>
        <dbReference type="EMBL" id="MBB6479076.1"/>
    </source>
</evidence>
<dbReference type="Pfam" id="PF07238">
    <property type="entry name" value="PilZ"/>
    <property type="match status" value="2"/>
</dbReference>
<dbReference type="PROSITE" id="PS51231">
    <property type="entry name" value="DAD"/>
    <property type="match status" value="1"/>
</dbReference>
<evidence type="ECO:0000256" key="1">
    <source>
        <dbReference type="SAM" id="Phobius"/>
    </source>
</evidence>
<dbReference type="AlphaFoldDB" id="A0A841R5H3"/>
<evidence type="ECO:0000313" key="4">
    <source>
        <dbReference type="Proteomes" id="UP000587760"/>
    </source>
</evidence>
<keyword evidence="1" id="KW-0472">Membrane</keyword>
<keyword evidence="3" id="KW-0966">Cell projection</keyword>
<dbReference type="Proteomes" id="UP000587760">
    <property type="component" value="Unassembled WGS sequence"/>
</dbReference>
<sequence>MRKPLSIVLISVLFLISPVAILVFNAALSMVPLVGYGSILSRLPLYDIIILVLYPVCALSIWMVKKWGWWVLISSALIMILYNIAALFFNPFASALLVLAMNGALFFVALLFFRRHLIAPYFHPRLRWWEQDQRYEIDIYLKFLGMDRNVIISDISRGGCYLFADFLIDVGVEVPVLIVCGSFHISLHARVMRIARETEKYYGYGLMFLKVDDVQKEGLDHLIERLREAASFDNDGGEGDERRSSRRFIMSFDLALEWGGHSQPVKLSDISKSGCAVGTNMVLDTGTRCRLHFIVNQVSHSVGCHVVWKRKNGDMYLYGLQFSSLSREDRASMKKLIKSVRKLGGKKRELHIDDYYRMCEEEAEDTPYRLISKLKKIT</sequence>
<evidence type="ECO:0000259" key="2">
    <source>
        <dbReference type="PROSITE" id="PS51231"/>
    </source>
</evidence>
<dbReference type="InterPro" id="IPR009875">
    <property type="entry name" value="PilZ_domain"/>
</dbReference>
<keyword evidence="4" id="KW-1185">Reference proteome</keyword>
<dbReference type="SUPFAM" id="SSF141371">
    <property type="entry name" value="PilZ domain-like"/>
    <property type="match status" value="2"/>
</dbReference>
<dbReference type="RefSeq" id="WP_184743842.1">
    <property type="nucleotide sequence ID" value="NZ_JACHGJ010000001.1"/>
</dbReference>
<feature type="transmembrane region" description="Helical" evidence="1">
    <location>
        <begin position="7"/>
        <end position="31"/>
    </location>
</feature>
<dbReference type="Gene3D" id="2.40.10.220">
    <property type="entry name" value="predicted glycosyltransferase like domains"/>
    <property type="match status" value="2"/>
</dbReference>
<feature type="transmembrane region" description="Helical" evidence="1">
    <location>
        <begin position="69"/>
        <end position="89"/>
    </location>
</feature>
<feature type="transmembrane region" description="Helical" evidence="1">
    <location>
        <begin position="43"/>
        <end position="62"/>
    </location>
</feature>
<accession>A0A841R5H3</accession>
<feature type="transmembrane region" description="Helical" evidence="1">
    <location>
        <begin position="95"/>
        <end position="113"/>
    </location>
</feature>
<reference evidence="3 4" key="1">
    <citation type="submission" date="2020-08" db="EMBL/GenBank/DDBJ databases">
        <title>Genomic Encyclopedia of Type Strains, Phase IV (KMG-IV): sequencing the most valuable type-strain genomes for metagenomic binning, comparative biology and taxonomic classification.</title>
        <authorList>
            <person name="Goeker M."/>
        </authorList>
    </citation>
    <scope>NUCLEOTIDE SEQUENCE [LARGE SCALE GENOMIC DNA]</scope>
    <source>
        <strain evidence="3 4">DSM 2461</strain>
    </source>
</reference>
<proteinExistence type="predicted"/>
<feature type="domain" description="DAD" evidence="2">
    <location>
        <begin position="212"/>
        <end position="249"/>
    </location>
</feature>
<comment type="caution">
    <text evidence="3">The sequence shown here is derived from an EMBL/GenBank/DDBJ whole genome shotgun (WGS) entry which is preliminary data.</text>
</comment>
<protein>
    <submittedName>
        <fullName evidence="3">C-di-GMP-binding flagellar brake protein YcgR</fullName>
    </submittedName>
</protein>
<dbReference type="GO" id="GO:0035438">
    <property type="term" value="F:cyclic-di-GMP binding"/>
    <property type="evidence" value="ECO:0007669"/>
    <property type="project" value="InterPro"/>
</dbReference>
<keyword evidence="1" id="KW-1133">Transmembrane helix</keyword>
<organism evidence="3 4">
    <name type="scientific">Spirochaeta isovalerica</name>
    <dbReference type="NCBI Taxonomy" id="150"/>
    <lineage>
        <taxon>Bacteria</taxon>
        <taxon>Pseudomonadati</taxon>
        <taxon>Spirochaetota</taxon>
        <taxon>Spirochaetia</taxon>
        <taxon>Spirochaetales</taxon>
        <taxon>Spirochaetaceae</taxon>
        <taxon>Spirochaeta</taxon>
    </lineage>
</organism>
<dbReference type="InterPro" id="IPR014767">
    <property type="entry name" value="DAD_dom"/>
</dbReference>
<keyword evidence="1" id="KW-0812">Transmembrane</keyword>
<gene>
    <name evidence="3" type="ORF">HNR50_000709</name>
</gene>